<evidence type="ECO:0000256" key="3">
    <source>
        <dbReference type="ARBA" id="ARBA00022679"/>
    </source>
</evidence>
<dbReference type="InterPro" id="IPR005467">
    <property type="entry name" value="His_kinase_dom"/>
</dbReference>
<keyword evidence="4" id="KW-0418">Kinase</keyword>
<feature type="transmembrane region" description="Helical" evidence="6">
    <location>
        <begin position="396"/>
        <end position="417"/>
    </location>
</feature>
<proteinExistence type="predicted"/>
<evidence type="ECO:0000256" key="4">
    <source>
        <dbReference type="ARBA" id="ARBA00022777"/>
    </source>
</evidence>
<keyword evidence="5" id="KW-0902">Two-component regulatory system</keyword>
<dbReference type="CDD" id="cd16917">
    <property type="entry name" value="HATPase_UhpB-NarQ-NarX-like"/>
    <property type="match status" value="1"/>
</dbReference>
<feature type="transmembrane region" description="Helical" evidence="6">
    <location>
        <begin position="249"/>
        <end position="265"/>
    </location>
</feature>
<dbReference type="SMART" id="SM00387">
    <property type="entry name" value="HATPase_c"/>
    <property type="match status" value="1"/>
</dbReference>
<feature type="transmembrane region" description="Helical" evidence="6">
    <location>
        <begin position="181"/>
        <end position="200"/>
    </location>
</feature>
<comment type="catalytic activity">
    <reaction evidence="1">
        <text>ATP + protein L-histidine = ADP + protein N-phospho-L-histidine.</text>
        <dbReference type="EC" id="2.7.13.3"/>
    </reaction>
</comment>
<sequence>MSRQWPPSRILSAGIVIGLALLLTAVYLATSAPYLEIGTEPGHEGVRITRVHKSSPLAGMVEPGDEIIAISRDNLELQLEPFDAVLEPDDSSHFGPYNRFFERQGVIWSIISQGNFSFAVQRNYDERLINYEPEWITVSVPRNTRPSDLPVSFWYQTMCGLAILWMGIAAWAFARHERGPFFYTMAGLGIAIAIIASAIYTTRSLAFPADLFLSLSRANQFGAMLFAGAGTTLLWYYPTRISAFRFERLMYALVALILAANWGQWLDSLDLLARVTLLAWAVTDIVLAVIQWRRTRFEPVERARLKWFVYAWFSGVIGYLGLVIAPQLVSKPSLIHQQYAWGLFVLTYLGIALGIVRYRLFDLDRWILMAWFWFACGILILLLDGILLVWLNLQHALSLVISVIIVGWIYFPLRQVLLSKLLPSSRREDLWEQLSRMISHAFDAHHSVEQQWKSAMQRSFNPLHTRRKSLFCKDPCLLDDGLRLRVPLIGEGSSLELSYANHGHRLFDREDVQFTRQAMTLFSYVQQYRESFRQGVRTERERVARDLHDDVGARLLSIIYRTEDSELAILARECLHELRDVIQGLQKQTVTLDQSFSRWHSEARERCELFGVELDMSLSPQASNMIFTPRTDRNLTSIVREFLSNTLRHAKASRITIRLDKFTEYLVLDTSDDGIGWPPDMTYSHLGIGLYSIRERCEELRGQMALYSPINGGAGVRCLIPEQGEAQP</sequence>
<dbReference type="GO" id="GO:0000160">
    <property type="term" value="P:phosphorelay signal transduction system"/>
    <property type="evidence" value="ECO:0007669"/>
    <property type="project" value="UniProtKB-KW"/>
</dbReference>
<dbReference type="GO" id="GO:0004673">
    <property type="term" value="F:protein histidine kinase activity"/>
    <property type="evidence" value="ECO:0007669"/>
    <property type="project" value="UniProtKB-EC"/>
</dbReference>
<dbReference type="SUPFAM" id="SSF55874">
    <property type="entry name" value="ATPase domain of HSP90 chaperone/DNA topoisomerase II/histidine kinase"/>
    <property type="match status" value="1"/>
</dbReference>
<feature type="transmembrane region" description="Helical" evidence="6">
    <location>
        <begin position="305"/>
        <end position="326"/>
    </location>
</feature>
<dbReference type="InterPro" id="IPR050482">
    <property type="entry name" value="Sensor_HK_TwoCompSys"/>
</dbReference>
<dbReference type="Gene3D" id="3.30.565.10">
    <property type="entry name" value="Histidine kinase-like ATPase, C-terminal domain"/>
    <property type="match status" value="1"/>
</dbReference>
<keyword evidence="6" id="KW-0472">Membrane</keyword>
<dbReference type="PANTHER" id="PTHR24421">
    <property type="entry name" value="NITRATE/NITRITE SENSOR PROTEIN NARX-RELATED"/>
    <property type="match status" value="1"/>
</dbReference>
<feature type="transmembrane region" description="Helical" evidence="6">
    <location>
        <begin position="338"/>
        <end position="356"/>
    </location>
</feature>
<reference evidence="8 9" key="1">
    <citation type="submission" date="2018-01" db="EMBL/GenBank/DDBJ databases">
        <title>Complete genome sequences of the type strains of Marinobacter flavimaris and Marinobacter maroccanus.</title>
        <authorList>
            <person name="Palau M."/>
            <person name="Boujida N."/>
            <person name="Manresa A."/>
            <person name="Minana-Galbis D."/>
        </authorList>
    </citation>
    <scope>NUCLEOTIDE SEQUENCE [LARGE SCALE GENOMIC DNA]</scope>
    <source>
        <strain evidence="8 9">N4</strain>
    </source>
</reference>
<evidence type="ECO:0000313" key="8">
    <source>
        <dbReference type="EMBL" id="PPI83480.1"/>
    </source>
</evidence>
<dbReference type="Proteomes" id="UP000239917">
    <property type="component" value="Unassembled WGS sequence"/>
</dbReference>
<dbReference type="EC" id="2.7.13.3" evidence="2"/>
<dbReference type="PANTHER" id="PTHR24421:SF10">
    <property type="entry name" value="NITRATE_NITRITE SENSOR PROTEIN NARQ"/>
    <property type="match status" value="1"/>
</dbReference>
<feature type="transmembrane region" description="Helical" evidence="6">
    <location>
        <begin position="153"/>
        <end position="174"/>
    </location>
</feature>
<organism evidence="8 9">
    <name type="scientific">Marinobacter maroccanus</name>
    <dbReference type="NCBI Taxonomy" id="2055143"/>
    <lineage>
        <taxon>Bacteria</taxon>
        <taxon>Pseudomonadati</taxon>
        <taxon>Pseudomonadota</taxon>
        <taxon>Gammaproteobacteria</taxon>
        <taxon>Pseudomonadales</taxon>
        <taxon>Marinobacteraceae</taxon>
        <taxon>Marinobacter</taxon>
    </lineage>
</organism>
<evidence type="ECO:0000313" key="9">
    <source>
        <dbReference type="Proteomes" id="UP000239917"/>
    </source>
</evidence>
<evidence type="ECO:0000256" key="2">
    <source>
        <dbReference type="ARBA" id="ARBA00012438"/>
    </source>
</evidence>
<name>A0A2S5Z7Z4_9GAMM</name>
<dbReference type="InterPro" id="IPR003594">
    <property type="entry name" value="HATPase_dom"/>
</dbReference>
<keyword evidence="9" id="KW-1185">Reference proteome</keyword>
<dbReference type="PROSITE" id="PS50109">
    <property type="entry name" value="HIS_KIN"/>
    <property type="match status" value="1"/>
</dbReference>
<gene>
    <name evidence="8" type="ORF">KEHDKFFH_14005</name>
</gene>
<dbReference type="Pfam" id="PF02518">
    <property type="entry name" value="HATPase_c"/>
    <property type="match status" value="1"/>
</dbReference>
<feature type="domain" description="Histidine kinase" evidence="7">
    <location>
        <begin position="542"/>
        <end position="724"/>
    </location>
</feature>
<accession>A0A2S5Z7Z4</accession>
<evidence type="ECO:0000259" key="7">
    <source>
        <dbReference type="PROSITE" id="PS50109"/>
    </source>
</evidence>
<evidence type="ECO:0000256" key="5">
    <source>
        <dbReference type="ARBA" id="ARBA00023012"/>
    </source>
</evidence>
<keyword evidence="3" id="KW-0808">Transferase</keyword>
<evidence type="ECO:0000256" key="6">
    <source>
        <dbReference type="SAM" id="Phobius"/>
    </source>
</evidence>
<feature type="transmembrane region" description="Helical" evidence="6">
    <location>
        <begin position="271"/>
        <end position="293"/>
    </location>
</feature>
<protein>
    <recommendedName>
        <fullName evidence="2">histidine kinase</fullName>
        <ecNumber evidence="2">2.7.13.3</ecNumber>
    </recommendedName>
</protein>
<keyword evidence="6" id="KW-0812">Transmembrane</keyword>
<keyword evidence="6" id="KW-1133">Transmembrane helix</keyword>
<dbReference type="Gene3D" id="1.20.5.1930">
    <property type="match status" value="1"/>
</dbReference>
<comment type="caution">
    <text evidence="8">The sequence shown here is derived from an EMBL/GenBank/DDBJ whole genome shotgun (WGS) entry which is preliminary data.</text>
</comment>
<dbReference type="AlphaFoldDB" id="A0A2S5Z7Z4"/>
<dbReference type="EMBL" id="PSSX01000013">
    <property type="protein sequence ID" value="PPI83480.1"/>
    <property type="molecule type" value="Genomic_DNA"/>
</dbReference>
<dbReference type="InterPro" id="IPR036890">
    <property type="entry name" value="HATPase_C_sf"/>
</dbReference>
<feature type="transmembrane region" description="Helical" evidence="6">
    <location>
        <begin position="220"/>
        <end position="237"/>
    </location>
</feature>
<evidence type="ECO:0000256" key="1">
    <source>
        <dbReference type="ARBA" id="ARBA00000085"/>
    </source>
</evidence>
<feature type="transmembrane region" description="Helical" evidence="6">
    <location>
        <begin position="368"/>
        <end position="390"/>
    </location>
</feature>